<keyword evidence="4" id="KW-0597">Phosphoprotein</keyword>
<evidence type="ECO:0000256" key="14">
    <source>
        <dbReference type="PROSITE-ProRule" id="PRU10141"/>
    </source>
</evidence>
<keyword evidence="9 14" id="KW-0067">ATP-binding</keyword>
<evidence type="ECO:0000256" key="7">
    <source>
        <dbReference type="ARBA" id="ARBA00022741"/>
    </source>
</evidence>
<protein>
    <recommendedName>
        <fullName evidence="2">non-specific serine/threonine protein kinase</fullName>
        <ecNumber evidence="2">2.7.11.1</ecNumber>
    </recommendedName>
</protein>
<gene>
    <name evidence="18" type="ORF">DCAR_013318</name>
</gene>
<dbReference type="AlphaFoldDB" id="A0A162ADP0"/>
<comment type="subcellular location">
    <subcellularLocation>
        <location evidence="1">Membrane</location>
        <topology evidence="1">Single-pass membrane protein</topology>
    </subcellularLocation>
</comment>
<dbReference type="InterPro" id="IPR052232">
    <property type="entry name" value="RLK_Ser/Thr-Kinase"/>
</dbReference>
<feature type="compositionally biased region" description="Basic and acidic residues" evidence="15">
    <location>
        <begin position="396"/>
        <end position="406"/>
    </location>
</feature>
<evidence type="ECO:0000256" key="11">
    <source>
        <dbReference type="ARBA" id="ARBA00023136"/>
    </source>
</evidence>
<feature type="binding site" evidence="14">
    <location>
        <position position="209"/>
    </location>
    <ligand>
        <name>ATP</name>
        <dbReference type="ChEBI" id="CHEBI:30616"/>
    </ligand>
</feature>
<feature type="region of interest" description="Disordered" evidence="15">
    <location>
        <begin position="396"/>
        <end position="446"/>
    </location>
</feature>
<evidence type="ECO:0000256" key="8">
    <source>
        <dbReference type="ARBA" id="ARBA00022777"/>
    </source>
</evidence>
<dbReference type="FunFam" id="3.30.200.20:FF:000083">
    <property type="entry name" value="Putative receptor-like protein kinase"/>
    <property type="match status" value="1"/>
</dbReference>
<comment type="catalytic activity">
    <reaction evidence="13">
        <text>L-seryl-[protein] + ATP = O-phospho-L-seryl-[protein] + ADP + H(+)</text>
        <dbReference type="Rhea" id="RHEA:17989"/>
        <dbReference type="Rhea" id="RHEA-COMP:9863"/>
        <dbReference type="Rhea" id="RHEA-COMP:11604"/>
        <dbReference type="ChEBI" id="CHEBI:15378"/>
        <dbReference type="ChEBI" id="CHEBI:29999"/>
        <dbReference type="ChEBI" id="CHEBI:30616"/>
        <dbReference type="ChEBI" id="CHEBI:83421"/>
        <dbReference type="ChEBI" id="CHEBI:456216"/>
        <dbReference type="EC" id="2.7.11.1"/>
    </reaction>
</comment>
<dbReference type="InterPro" id="IPR017441">
    <property type="entry name" value="Protein_kinase_ATP_BS"/>
</dbReference>
<evidence type="ECO:0000256" key="6">
    <source>
        <dbReference type="ARBA" id="ARBA00022692"/>
    </source>
</evidence>
<evidence type="ECO:0000256" key="3">
    <source>
        <dbReference type="ARBA" id="ARBA00022527"/>
    </source>
</evidence>
<keyword evidence="7 14" id="KW-0547">Nucleotide-binding</keyword>
<accession>A0A162ADP0</accession>
<evidence type="ECO:0000313" key="18">
    <source>
        <dbReference type="EMBL" id="KZM99320.1"/>
    </source>
</evidence>
<dbReference type="OMA" id="MYYHERP"/>
<evidence type="ECO:0000256" key="4">
    <source>
        <dbReference type="ARBA" id="ARBA00022553"/>
    </source>
</evidence>
<evidence type="ECO:0000259" key="17">
    <source>
        <dbReference type="PROSITE" id="PS50011"/>
    </source>
</evidence>
<dbReference type="InterPro" id="IPR001245">
    <property type="entry name" value="Ser-Thr/Tyr_kinase_cat_dom"/>
</dbReference>
<dbReference type="EMBL" id="LNRQ01000004">
    <property type="protein sequence ID" value="KZM99320.1"/>
    <property type="molecule type" value="Genomic_DNA"/>
</dbReference>
<reference evidence="18" key="1">
    <citation type="journal article" date="2016" name="Nat. Genet.">
        <title>A high-quality carrot genome assembly provides new insights into carotenoid accumulation and asterid genome evolution.</title>
        <authorList>
            <person name="Iorizzo M."/>
            <person name="Ellison S."/>
            <person name="Senalik D."/>
            <person name="Zeng P."/>
            <person name="Satapoomin P."/>
            <person name="Huang J."/>
            <person name="Bowman M."/>
            <person name="Iovene M."/>
            <person name="Sanseverino W."/>
            <person name="Cavagnaro P."/>
            <person name="Yildiz M."/>
            <person name="Macko-Podgorni A."/>
            <person name="Moranska E."/>
            <person name="Grzebelus E."/>
            <person name="Grzebelus D."/>
            <person name="Ashrafi H."/>
            <person name="Zheng Z."/>
            <person name="Cheng S."/>
            <person name="Spooner D."/>
            <person name="Van Deynze A."/>
            <person name="Simon P."/>
        </authorList>
    </citation>
    <scope>NUCLEOTIDE SEQUENCE [LARGE SCALE GENOMIC DNA]</scope>
    <source>
        <tissue evidence="18">Leaf</tissue>
    </source>
</reference>
<dbReference type="GO" id="GO:0004674">
    <property type="term" value="F:protein serine/threonine kinase activity"/>
    <property type="evidence" value="ECO:0007669"/>
    <property type="project" value="UniProtKB-KW"/>
</dbReference>
<evidence type="ECO:0000256" key="16">
    <source>
        <dbReference type="SAM" id="Phobius"/>
    </source>
</evidence>
<dbReference type="GO" id="GO:0005524">
    <property type="term" value="F:ATP binding"/>
    <property type="evidence" value="ECO:0007669"/>
    <property type="project" value="UniProtKB-UniRule"/>
</dbReference>
<evidence type="ECO:0000256" key="5">
    <source>
        <dbReference type="ARBA" id="ARBA00022679"/>
    </source>
</evidence>
<keyword evidence="3" id="KW-0723">Serine/threonine-protein kinase</keyword>
<dbReference type="PROSITE" id="PS00107">
    <property type="entry name" value="PROTEIN_KINASE_ATP"/>
    <property type="match status" value="1"/>
</dbReference>
<dbReference type="SUPFAM" id="SSF56112">
    <property type="entry name" value="Protein kinase-like (PK-like)"/>
    <property type="match status" value="1"/>
</dbReference>
<evidence type="ECO:0000256" key="10">
    <source>
        <dbReference type="ARBA" id="ARBA00022989"/>
    </source>
</evidence>
<keyword evidence="5" id="KW-0808">Transferase</keyword>
<dbReference type="FunFam" id="1.10.510.10:FF:000035">
    <property type="entry name" value="Putative receptor-like serine/threonine-protein kinase"/>
    <property type="match status" value="1"/>
</dbReference>
<evidence type="ECO:0000256" key="1">
    <source>
        <dbReference type="ARBA" id="ARBA00004167"/>
    </source>
</evidence>
<organism evidence="18">
    <name type="scientific">Daucus carota subsp. sativus</name>
    <name type="common">Carrot</name>
    <dbReference type="NCBI Taxonomy" id="79200"/>
    <lineage>
        <taxon>Eukaryota</taxon>
        <taxon>Viridiplantae</taxon>
        <taxon>Streptophyta</taxon>
        <taxon>Embryophyta</taxon>
        <taxon>Tracheophyta</taxon>
        <taxon>Spermatophyta</taxon>
        <taxon>Magnoliopsida</taxon>
        <taxon>eudicotyledons</taxon>
        <taxon>Gunneridae</taxon>
        <taxon>Pentapetalae</taxon>
        <taxon>asterids</taxon>
        <taxon>campanulids</taxon>
        <taxon>Apiales</taxon>
        <taxon>Apiaceae</taxon>
        <taxon>Apioideae</taxon>
        <taxon>Scandiceae</taxon>
        <taxon>Daucinae</taxon>
        <taxon>Daucus</taxon>
        <taxon>Daucus sect. Daucus</taxon>
    </lineage>
</organism>
<evidence type="ECO:0000256" key="9">
    <source>
        <dbReference type="ARBA" id="ARBA00022840"/>
    </source>
</evidence>
<feature type="domain" description="Protein kinase" evidence="17">
    <location>
        <begin position="180"/>
        <end position="446"/>
    </location>
</feature>
<sequence length="446" mass="50040">MASGDLNRELKKKVLGMRLWEVIGICVGAFIVLILCILSMWVTCRRRSKRTNNKYSDPQIPFASKDIKVDIVGDRNMNDHPESLVVTVPDKSSDKNSEKLLVHLGMSKSSDADNISQCSSMYYHERPCSSQSGEEGSSGTVRKQSSYATASPLIGLPEMSHLGWGHWFTLRDLQLATNRFSAENVIGEGGYGVVYRGVLINGTEVAVKKLLNNLGQAEREFRVEVEAIGHVRHKNLVRLLGYCVEGVHRMLVYEYMNNGNLEQWLHGAMRQHGSLTWEARMKVLIGTAKAYVAPEYANTGLLNEKSDVYSFGVLLLEAITGRDPVDYSRPANEVNLVEWLKTMVGNRRAEEVLDPDLETKPPTRALKCALLVALRCVDPDSQKRPKMSQVVRMLEADDFPHREDRRNRKTRTASMEIESMKDNGNSAEVDSKVGQSENTTSEILHE</sequence>
<keyword evidence="10 16" id="KW-1133">Transmembrane helix</keyword>
<evidence type="ECO:0000256" key="15">
    <source>
        <dbReference type="SAM" id="MobiDB-lite"/>
    </source>
</evidence>
<keyword evidence="11 16" id="KW-0472">Membrane</keyword>
<dbReference type="Pfam" id="PF07714">
    <property type="entry name" value="PK_Tyr_Ser-Thr"/>
    <property type="match status" value="2"/>
</dbReference>
<evidence type="ECO:0000256" key="2">
    <source>
        <dbReference type="ARBA" id="ARBA00012513"/>
    </source>
</evidence>
<dbReference type="EC" id="2.7.11.1" evidence="2"/>
<evidence type="ECO:0000256" key="12">
    <source>
        <dbReference type="ARBA" id="ARBA00047899"/>
    </source>
</evidence>
<dbReference type="PROSITE" id="PS50011">
    <property type="entry name" value="PROTEIN_KINASE_DOM"/>
    <property type="match status" value="1"/>
</dbReference>
<dbReference type="Gramene" id="KZM99320">
    <property type="protein sequence ID" value="KZM99320"/>
    <property type="gene ID" value="DCAR_013318"/>
</dbReference>
<keyword evidence="6 16" id="KW-0812">Transmembrane</keyword>
<comment type="caution">
    <text evidence="18">The sequence shown here is derived from an EMBL/GenBank/DDBJ whole genome shotgun (WGS) entry which is preliminary data.</text>
</comment>
<proteinExistence type="predicted"/>
<dbReference type="GO" id="GO:0016020">
    <property type="term" value="C:membrane"/>
    <property type="evidence" value="ECO:0007669"/>
    <property type="project" value="UniProtKB-SubCell"/>
</dbReference>
<dbReference type="PANTHER" id="PTHR47984">
    <property type="entry name" value="OS01G0323000 PROTEIN"/>
    <property type="match status" value="1"/>
</dbReference>
<keyword evidence="8" id="KW-0418">Kinase</keyword>
<comment type="catalytic activity">
    <reaction evidence="12">
        <text>L-threonyl-[protein] + ATP = O-phospho-L-threonyl-[protein] + ADP + H(+)</text>
        <dbReference type="Rhea" id="RHEA:46608"/>
        <dbReference type="Rhea" id="RHEA-COMP:11060"/>
        <dbReference type="Rhea" id="RHEA-COMP:11605"/>
        <dbReference type="ChEBI" id="CHEBI:15378"/>
        <dbReference type="ChEBI" id="CHEBI:30013"/>
        <dbReference type="ChEBI" id="CHEBI:30616"/>
        <dbReference type="ChEBI" id="CHEBI:61977"/>
        <dbReference type="ChEBI" id="CHEBI:456216"/>
        <dbReference type="EC" id="2.7.11.1"/>
    </reaction>
</comment>
<feature type="transmembrane region" description="Helical" evidence="16">
    <location>
        <begin position="20"/>
        <end position="44"/>
    </location>
</feature>
<dbReference type="Gene3D" id="1.10.510.10">
    <property type="entry name" value="Transferase(Phosphotransferase) domain 1"/>
    <property type="match status" value="1"/>
</dbReference>
<dbReference type="InterPro" id="IPR000719">
    <property type="entry name" value="Prot_kinase_dom"/>
</dbReference>
<evidence type="ECO:0000256" key="13">
    <source>
        <dbReference type="ARBA" id="ARBA00048679"/>
    </source>
</evidence>
<feature type="compositionally biased region" description="Polar residues" evidence="15">
    <location>
        <begin position="422"/>
        <end position="446"/>
    </location>
</feature>
<dbReference type="PANTHER" id="PTHR47984:SF4">
    <property type="entry name" value="OS01G0631700 PROTEIN"/>
    <property type="match status" value="1"/>
</dbReference>
<name>A0A162ADP0_DAUCS</name>
<dbReference type="InterPro" id="IPR011009">
    <property type="entry name" value="Kinase-like_dom_sf"/>
</dbReference>
<dbReference type="Gene3D" id="3.30.200.20">
    <property type="entry name" value="Phosphorylase Kinase, domain 1"/>
    <property type="match status" value="1"/>
</dbReference>